<organism evidence="1">
    <name type="scientific">freshwater metagenome</name>
    <dbReference type="NCBI Taxonomy" id="449393"/>
    <lineage>
        <taxon>unclassified sequences</taxon>
        <taxon>metagenomes</taxon>
        <taxon>ecological metagenomes</taxon>
    </lineage>
</organism>
<gene>
    <name evidence="1" type="ORF">UFOPK3774_00719</name>
    <name evidence="2" type="ORF">UFOPK4049_00055</name>
</gene>
<reference evidence="1" key="1">
    <citation type="submission" date="2020-05" db="EMBL/GenBank/DDBJ databases">
        <authorList>
            <person name="Chiriac C."/>
            <person name="Salcher M."/>
            <person name="Ghai R."/>
            <person name="Kavagutti S V."/>
        </authorList>
    </citation>
    <scope>NUCLEOTIDE SEQUENCE</scope>
</reference>
<evidence type="ECO:0000313" key="2">
    <source>
        <dbReference type="EMBL" id="CAB4994859.1"/>
    </source>
</evidence>
<evidence type="ECO:0000313" key="1">
    <source>
        <dbReference type="EMBL" id="CAB4942444.1"/>
    </source>
</evidence>
<sequence length="222" mass="24842">MKVTVLYFWRINRQSIPAAFFRMALDRRSLKRSTGVSFAKLLGCGKGESFTPSDADPRRWAILITIDESALVKFDNSALVKRWRKKSTSEFRVMLDAISVHGEWSKRKPFEISAAKDFSGKVVAITRARIAWRQTLRFWRAVPPVTSALHVAPGLIKAIGIGEAPIGLQGTFSIWESAAAVRAFAYQGAAHQGAIAATKEHNWYSEELFGRFAVREVRGTLE</sequence>
<dbReference type="CDD" id="cd21650">
    <property type="entry name" value="CrtA-like"/>
    <property type="match status" value="1"/>
</dbReference>
<name>A0A6J7JIT7_9ZZZZ</name>
<accession>A0A6J7JIT7</accession>
<dbReference type="EMBL" id="CAFBNG010000130">
    <property type="protein sequence ID" value="CAB4942444.1"/>
    <property type="molecule type" value="Genomic_DNA"/>
</dbReference>
<protein>
    <submittedName>
        <fullName evidence="1">Unannotated protein</fullName>
    </submittedName>
</protein>
<dbReference type="InterPro" id="IPR049574">
    <property type="entry name" value="CrtA-like"/>
</dbReference>
<dbReference type="EMBL" id="CAFBPB010000003">
    <property type="protein sequence ID" value="CAB4994859.1"/>
    <property type="molecule type" value="Genomic_DNA"/>
</dbReference>
<dbReference type="AlphaFoldDB" id="A0A6J7JIT7"/>
<proteinExistence type="predicted"/>